<feature type="transmembrane region" description="Helical" evidence="10">
    <location>
        <begin position="153"/>
        <end position="176"/>
    </location>
</feature>
<comment type="subcellular location">
    <subcellularLocation>
        <location evidence="1">Membrane</location>
        <topology evidence="1">Multi-pass membrane protein</topology>
    </subcellularLocation>
</comment>
<evidence type="ECO:0000313" key="13">
    <source>
        <dbReference type="Proteomes" id="UP000694569"/>
    </source>
</evidence>
<reference evidence="12" key="1">
    <citation type="submission" date="2025-08" db="UniProtKB">
        <authorList>
            <consortium name="Ensembl"/>
        </authorList>
    </citation>
    <scope>IDENTIFICATION</scope>
</reference>
<dbReference type="Gene3D" id="1.20.1070.10">
    <property type="entry name" value="Rhodopsin 7-helix transmembrane proteins"/>
    <property type="match status" value="1"/>
</dbReference>
<feature type="transmembrane region" description="Helical" evidence="10">
    <location>
        <begin position="76"/>
        <end position="100"/>
    </location>
</feature>
<evidence type="ECO:0000256" key="9">
    <source>
        <dbReference type="RuleBase" id="RU000688"/>
    </source>
</evidence>
<proteinExistence type="inferred from homology"/>
<feature type="transmembrane region" description="Helical" evidence="10">
    <location>
        <begin position="238"/>
        <end position="261"/>
    </location>
</feature>
<dbReference type="PANTHER" id="PTHR24225:SF73">
    <property type="entry name" value="C3A ANAPHYLATOXIN CHEMOTACTIC RECEPTOR-LIKE"/>
    <property type="match status" value="1"/>
</dbReference>
<dbReference type="PRINTS" id="PR00237">
    <property type="entry name" value="GPCRRHODOPSN"/>
</dbReference>
<dbReference type="Ensembl" id="ENSLLET00000036327.1">
    <property type="protein sequence ID" value="ENSLLEP00000034998.1"/>
    <property type="gene ID" value="ENSLLEG00000022098.1"/>
</dbReference>
<protein>
    <recommendedName>
        <fullName evidence="11">G-protein coupled receptors family 1 profile domain-containing protein</fullName>
    </recommendedName>
</protein>
<evidence type="ECO:0000256" key="1">
    <source>
        <dbReference type="ARBA" id="ARBA00004141"/>
    </source>
</evidence>
<comment type="similarity">
    <text evidence="9">Belongs to the G-protein coupled receptor 1 family.</text>
</comment>
<organism evidence="12 13">
    <name type="scientific">Leptobrachium leishanense</name>
    <name type="common">Leishan spiny toad</name>
    <dbReference type="NCBI Taxonomy" id="445787"/>
    <lineage>
        <taxon>Eukaryota</taxon>
        <taxon>Metazoa</taxon>
        <taxon>Chordata</taxon>
        <taxon>Craniata</taxon>
        <taxon>Vertebrata</taxon>
        <taxon>Euteleostomi</taxon>
        <taxon>Amphibia</taxon>
        <taxon>Batrachia</taxon>
        <taxon>Anura</taxon>
        <taxon>Pelobatoidea</taxon>
        <taxon>Megophryidae</taxon>
        <taxon>Leptobrachium</taxon>
    </lineage>
</organism>
<dbReference type="GO" id="GO:0004875">
    <property type="term" value="F:complement receptor activity"/>
    <property type="evidence" value="ECO:0007669"/>
    <property type="project" value="TreeGrafter"/>
</dbReference>
<feature type="domain" description="G-protein coupled receptors family 1 profile" evidence="11">
    <location>
        <begin position="54"/>
        <end position="293"/>
    </location>
</feature>
<feature type="transmembrane region" description="Helical" evidence="10">
    <location>
        <begin position="37"/>
        <end position="64"/>
    </location>
</feature>
<dbReference type="InterPro" id="IPR000276">
    <property type="entry name" value="GPCR_Rhodpsn"/>
</dbReference>
<dbReference type="GeneTree" id="ENSGT01020000230438"/>
<keyword evidence="4 9" id="KW-0297">G-protein coupled receptor</keyword>
<evidence type="ECO:0000313" key="12">
    <source>
        <dbReference type="Ensembl" id="ENSLLEP00000034998.1"/>
    </source>
</evidence>
<dbReference type="GO" id="GO:0006954">
    <property type="term" value="P:inflammatory response"/>
    <property type="evidence" value="ECO:0007669"/>
    <property type="project" value="TreeGrafter"/>
</dbReference>
<feature type="transmembrane region" description="Helical" evidence="10">
    <location>
        <begin position="204"/>
        <end position="226"/>
    </location>
</feature>
<feature type="transmembrane region" description="Helical" evidence="10">
    <location>
        <begin position="112"/>
        <end position="133"/>
    </location>
</feature>
<feature type="transmembrane region" description="Helical" evidence="10">
    <location>
        <begin position="273"/>
        <end position="296"/>
    </location>
</feature>
<accession>A0A8C5QAN1</accession>
<dbReference type="PANTHER" id="PTHR24225">
    <property type="entry name" value="CHEMOTACTIC RECEPTOR"/>
    <property type="match status" value="1"/>
</dbReference>
<evidence type="ECO:0000256" key="3">
    <source>
        <dbReference type="ARBA" id="ARBA00022989"/>
    </source>
</evidence>
<dbReference type="GO" id="GO:0007204">
    <property type="term" value="P:positive regulation of cytosolic calcium ion concentration"/>
    <property type="evidence" value="ECO:0007669"/>
    <property type="project" value="TreeGrafter"/>
</dbReference>
<dbReference type="InterPro" id="IPR000826">
    <property type="entry name" value="Formyl_rcpt-rel"/>
</dbReference>
<evidence type="ECO:0000256" key="5">
    <source>
        <dbReference type="ARBA" id="ARBA00023136"/>
    </source>
</evidence>
<evidence type="ECO:0000256" key="6">
    <source>
        <dbReference type="ARBA" id="ARBA00023170"/>
    </source>
</evidence>
<dbReference type="SUPFAM" id="SSF81321">
    <property type="entry name" value="Family A G protein-coupled receptor-like"/>
    <property type="match status" value="1"/>
</dbReference>
<evidence type="ECO:0000256" key="10">
    <source>
        <dbReference type="SAM" id="Phobius"/>
    </source>
</evidence>
<evidence type="ECO:0000256" key="7">
    <source>
        <dbReference type="ARBA" id="ARBA00023224"/>
    </source>
</evidence>
<evidence type="ECO:0000256" key="2">
    <source>
        <dbReference type="ARBA" id="ARBA00022692"/>
    </source>
</evidence>
<keyword evidence="5 10" id="KW-0472">Membrane</keyword>
<dbReference type="GO" id="GO:0004982">
    <property type="term" value="F:N-formyl peptide receptor activity"/>
    <property type="evidence" value="ECO:0007669"/>
    <property type="project" value="TreeGrafter"/>
</dbReference>
<dbReference type="InterPro" id="IPR017452">
    <property type="entry name" value="GPCR_Rhodpsn_7TM"/>
</dbReference>
<keyword evidence="13" id="KW-1185">Reference proteome</keyword>
<dbReference type="Pfam" id="PF00001">
    <property type="entry name" value="7tm_1"/>
    <property type="match status" value="1"/>
</dbReference>
<keyword evidence="6 9" id="KW-0675">Receptor</keyword>
<reference evidence="12" key="2">
    <citation type="submission" date="2025-09" db="UniProtKB">
        <authorList>
            <consortium name="Ensembl"/>
        </authorList>
    </citation>
    <scope>IDENTIFICATION</scope>
</reference>
<dbReference type="OrthoDB" id="6091802at2759"/>
<dbReference type="Proteomes" id="UP000694569">
    <property type="component" value="Unplaced"/>
</dbReference>
<evidence type="ECO:0000256" key="8">
    <source>
        <dbReference type="ARBA" id="ARBA00025736"/>
    </source>
</evidence>
<keyword evidence="7 9" id="KW-0807">Transducer</keyword>
<evidence type="ECO:0000256" key="4">
    <source>
        <dbReference type="ARBA" id="ARBA00023040"/>
    </source>
</evidence>
<dbReference type="PROSITE" id="PS00237">
    <property type="entry name" value="G_PROTEIN_RECEP_F1_1"/>
    <property type="match status" value="1"/>
</dbReference>
<evidence type="ECO:0000259" key="11">
    <source>
        <dbReference type="PROSITE" id="PS50262"/>
    </source>
</evidence>
<sequence>VTILCCIFFSCWCFSFRPEQMNSSLEILDYESLYSSFRILCVVITSYSVTFILGIVGNLLVIWITGFKLKCISATWFLHLAVTDLICNIAVSLRIVDFIMSFSFLCRFSTPLIFFNMLTSVCFLTIISIDRCVSITCPMWSKIHRTPRSAKMISWITWTLCLIISVSYVTVSQMYFDISDCEYKLMLHLIGFSRSYQVVLIPKLVLLFIVPFLIISICSALVALKLKTLRRVGSEKPFKVITAVVFCFFICWCPYSIWPLIPIDGEDLATDFLVHEICICLAYFNSCINPILYICFSRDFKDRFTLRSLPARLKTVLNDGEETKNDTQTISKLTF</sequence>
<dbReference type="GO" id="GO:0005886">
    <property type="term" value="C:plasma membrane"/>
    <property type="evidence" value="ECO:0007669"/>
    <property type="project" value="TreeGrafter"/>
</dbReference>
<keyword evidence="2 9" id="KW-0812">Transmembrane</keyword>
<dbReference type="AlphaFoldDB" id="A0A8C5QAN1"/>
<keyword evidence="3 10" id="KW-1133">Transmembrane helix</keyword>
<dbReference type="GO" id="GO:0007200">
    <property type="term" value="P:phospholipase C-activating G protein-coupled receptor signaling pathway"/>
    <property type="evidence" value="ECO:0007669"/>
    <property type="project" value="TreeGrafter"/>
</dbReference>
<name>A0A8C5QAN1_9ANUR</name>
<dbReference type="PROSITE" id="PS50262">
    <property type="entry name" value="G_PROTEIN_RECEP_F1_2"/>
    <property type="match status" value="1"/>
</dbReference>
<comment type="similarity">
    <text evidence="8">Belongs to the chemokine-like receptor (CMKLR) family.</text>
</comment>